<keyword evidence="7 13" id="KW-0798">TonB box</keyword>
<dbReference type="Pfam" id="PF00593">
    <property type="entry name" value="TonB_dep_Rec_b-barrel"/>
    <property type="match status" value="1"/>
</dbReference>
<keyword evidence="10 11" id="KW-0998">Cell outer membrane</keyword>
<dbReference type="InterPro" id="IPR012910">
    <property type="entry name" value="Plug_dom"/>
</dbReference>
<keyword evidence="8 11" id="KW-0472">Membrane</keyword>
<keyword evidence="3 11" id="KW-0813">Transport</keyword>
<reference evidence="16 17" key="1">
    <citation type="journal article" date="2014" name="ISME J.">
        <title>Ecophysiology of Thioploca ingrica as revealed by the complete genome sequence supplemented with proteomic evidence.</title>
        <authorList>
            <person name="Kojima H."/>
            <person name="Ogura Y."/>
            <person name="Yamamoto N."/>
            <person name="Togashi T."/>
            <person name="Mori H."/>
            <person name="Watanabe T."/>
            <person name="Nemoto F."/>
            <person name="Kurokawa K."/>
            <person name="Hayashi T."/>
            <person name="Fukui M."/>
        </authorList>
    </citation>
    <scope>NUCLEOTIDE SEQUENCE [LARGE SCALE GENOMIC DNA]</scope>
</reference>
<dbReference type="PANTHER" id="PTHR30069:SF29">
    <property type="entry name" value="HEMOGLOBIN AND HEMOGLOBIN-HAPTOGLOBIN-BINDING PROTEIN 1-RELATED"/>
    <property type="match status" value="1"/>
</dbReference>
<keyword evidence="4 11" id="KW-1134">Transmembrane beta strand</keyword>
<dbReference type="STRING" id="40754.THII_1168"/>
<evidence type="ECO:0000259" key="15">
    <source>
        <dbReference type="Pfam" id="PF07715"/>
    </source>
</evidence>
<dbReference type="EMBL" id="AP014633">
    <property type="protein sequence ID" value="BAP55465.1"/>
    <property type="molecule type" value="Genomic_DNA"/>
</dbReference>
<evidence type="ECO:0000256" key="8">
    <source>
        <dbReference type="ARBA" id="ARBA00023136"/>
    </source>
</evidence>
<evidence type="ECO:0000313" key="17">
    <source>
        <dbReference type="Proteomes" id="UP000031623"/>
    </source>
</evidence>
<dbReference type="CDD" id="cd01347">
    <property type="entry name" value="ligand_gated_channel"/>
    <property type="match status" value="1"/>
</dbReference>
<evidence type="ECO:0000259" key="14">
    <source>
        <dbReference type="Pfam" id="PF00593"/>
    </source>
</evidence>
<dbReference type="Pfam" id="PF07715">
    <property type="entry name" value="Plug"/>
    <property type="match status" value="1"/>
</dbReference>
<dbReference type="KEGG" id="tig:THII_1168"/>
<dbReference type="HOGENOM" id="CLU_008287_8_2_6"/>
<evidence type="ECO:0000256" key="4">
    <source>
        <dbReference type="ARBA" id="ARBA00022452"/>
    </source>
</evidence>
<dbReference type="GO" id="GO:0009279">
    <property type="term" value="C:cell outer membrane"/>
    <property type="evidence" value="ECO:0007669"/>
    <property type="project" value="UniProtKB-SubCell"/>
</dbReference>
<feature type="domain" description="TonB-dependent receptor-like beta-barrel" evidence="14">
    <location>
        <begin position="230"/>
        <end position="639"/>
    </location>
</feature>
<gene>
    <name evidence="16" type="ORF">THII_1168</name>
</gene>
<evidence type="ECO:0000256" key="2">
    <source>
        <dbReference type="ARBA" id="ARBA00008143"/>
    </source>
</evidence>
<evidence type="ECO:0000256" key="6">
    <source>
        <dbReference type="ARBA" id="ARBA00022729"/>
    </source>
</evidence>
<comment type="subcellular location">
    <subcellularLocation>
        <location evidence="1 11">Cell outer membrane</location>
        <topology evidence="1 11">Multi-pass membrane protein</topology>
    </subcellularLocation>
</comment>
<evidence type="ECO:0000256" key="7">
    <source>
        <dbReference type="ARBA" id="ARBA00023077"/>
    </source>
</evidence>
<feature type="short sequence motif" description="TonB C-terminal box" evidence="12">
    <location>
        <begin position="648"/>
        <end position="665"/>
    </location>
</feature>
<dbReference type="GO" id="GO:0015344">
    <property type="term" value="F:siderophore uptake transmembrane transporter activity"/>
    <property type="evidence" value="ECO:0007669"/>
    <property type="project" value="TreeGrafter"/>
</dbReference>
<evidence type="ECO:0000256" key="9">
    <source>
        <dbReference type="ARBA" id="ARBA00023170"/>
    </source>
</evidence>
<name>A0A090AKC4_9GAMM</name>
<dbReference type="PROSITE" id="PS01156">
    <property type="entry name" value="TONB_DEPENDENT_REC_2"/>
    <property type="match status" value="1"/>
</dbReference>
<evidence type="ECO:0000256" key="10">
    <source>
        <dbReference type="ARBA" id="ARBA00023237"/>
    </source>
</evidence>
<dbReference type="InterPro" id="IPR039426">
    <property type="entry name" value="TonB-dep_rcpt-like"/>
</dbReference>
<feature type="domain" description="TonB-dependent receptor plug" evidence="15">
    <location>
        <begin position="52"/>
        <end position="150"/>
    </location>
</feature>
<dbReference type="SUPFAM" id="SSF56935">
    <property type="entry name" value="Porins"/>
    <property type="match status" value="1"/>
</dbReference>
<protein>
    <submittedName>
        <fullName evidence="16">TonB-dependent outer membrane receptor</fullName>
    </submittedName>
</protein>
<keyword evidence="17" id="KW-1185">Reference proteome</keyword>
<dbReference type="Gene3D" id="2.40.170.20">
    <property type="entry name" value="TonB-dependent receptor, beta-barrel domain"/>
    <property type="match status" value="1"/>
</dbReference>
<dbReference type="OrthoDB" id="9760494at2"/>
<keyword evidence="9 16" id="KW-0675">Receptor</keyword>
<organism evidence="16 17">
    <name type="scientific">Thioploca ingrica</name>
    <dbReference type="NCBI Taxonomy" id="40754"/>
    <lineage>
        <taxon>Bacteria</taxon>
        <taxon>Pseudomonadati</taxon>
        <taxon>Pseudomonadota</taxon>
        <taxon>Gammaproteobacteria</taxon>
        <taxon>Thiotrichales</taxon>
        <taxon>Thiotrichaceae</taxon>
        <taxon>Thioploca</taxon>
    </lineage>
</organism>
<dbReference type="InterPro" id="IPR000531">
    <property type="entry name" value="Beta-barrel_TonB"/>
</dbReference>
<evidence type="ECO:0000256" key="3">
    <source>
        <dbReference type="ARBA" id="ARBA00022448"/>
    </source>
</evidence>
<dbReference type="PANTHER" id="PTHR30069">
    <property type="entry name" value="TONB-DEPENDENT OUTER MEMBRANE RECEPTOR"/>
    <property type="match status" value="1"/>
</dbReference>
<evidence type="ECO:0000256" key="11">
    <source>
        <dbReference type="PROSITE-ProRule" id="PRU01360"/>
    </source>
</evidence>
<evidence type="ECO:0000256" key="1">
    <source>
        <dbReference type="ARBA" id="ARBA00004571"/>
    </source>
</evidence>
<dbReference type="InterPro" id="IPR036942">
    <property type="entry name" value="Beta-barrel_TonB_sf"/>
</dbReference>
<dbReference type="InterPro" id="IPR037066">
    <property type="entry name" value="Plug_dom_sf"/>
</dbReference>
<accession>A0A090AKC4</accession>
<dbReference type="AlphaFoldDB" id="A0A090AKC4"/>
<dbReference type="Gene3D" id="2.170.130.10">
    <property type="entry name" value="TonB-dependent receptor, plug domain"/>
    <property type="match status" value="1"/>
</dbReference>
<keyword evidence="5 11" id="KW-0812">Transmembrane</keyword>
<keyword evidence="6" id="KW-0732">Signal</keyword>
<evidence type="ECO:0000256" key="13">
    <source>
        <dbReference type="RuleBase" id="RU003357"/>
    </source>
</evidence>
<proteinExistence type="inferred from homology"/>
<dbReference type="Proteomes" id="UP000031623">
    <property type="component" value="Chromosome"/>
</dbReference>
<evidence type="ECO:0000313" key="16">
    <source>
        <dbReference type="EMBL" id="BAP55465.1"/>
    </source>
</evidence>
<sequence length="665" mass="73803">MGIIQMYERNISLKISVLSAALAAASAGHTEETFQLGRIEVTAKRDLPAVGTDQIEAEVIRDENRETVAKTVDRLPGVSMGNFGARNEQTVFVRGFDMRQVPVFMDGVPVYVPYDGYVDLGRFTTFDLAEVNLSKGFSSVLYGPNTLGGAINLISRRPTQSLEGEAGIGYSSGEEPGSDGERTWLNLGTNQGNWYGQFSGSYLTQDAFALSGDFTPTATENGGLRDNSYRKDRKVSLKAGVTPNTTDEYAVGYINQHGEKGTPPYAGSSKSVTPRYWQWPYWDKESVYAVSKTDLGAGSYVKSRLYYDIFQNSLFSYDDATYTTQKKGYAFQSWYDDHSYGGSVEYGKPIGVHLLKAAAHFKLDHHEEHNAGEPIRTFEDRTTSLALEDTLDLGVGRHMVAGVSHDTRDSLQAEDYNSKTKAITDFPGNSGAAWNPQIGYFTDLGPSDAGRITLSRKTRFPTIKDRYSYRLGSAIPNPDLEPEKATTLETGWVHRFSKQARLDATLFYSDIRDLIQAVDLTASTYQFQNIGKVIAKGMELGIEAWFGEALELGGNYTYLSRDNERSALKLTDVPDQKLFAYATWHVSTPFSLSATTQCEGKRYSSTDGNRVANAFTVFGLRSSYEFGQGWVGRLGIENLTDKEYAFQEGYPEAGRTFYANIDYHF</sequence>
<dbReference type="PROSITE" id="PS52016">
    <property type="entry name" value="TONB_DEPENDENT_REC_3"/>
    <property type="match status" value="1"/>
</dbReference>
<dbReference type="InterPro" id="IPR010917">
    <property type="entry name" value="TonB_rcpt_CS"/>
</dbReference>
<comment type="similarity">
    <text evidence="2">Belongs to the TonB-dependent receptor family. Hemoglobin/haptoglobin binding protein subfamily.</text>
</comment>
<evidence type="ECO:0000256" key="12">
    <source>
        <dbReference type="PROSITE-ProRule" id="PRU10144"/>
    </source>
</evidence>
<dbReference type="GO" id="GO:0044718">
    <property type="term" value="P:siderophore transmembrane transport"/>
    <property type="evidence" value="ECO:0007669"/>
    <property type="project" value="TreeGrafter"/>
</dbReference>
<evidence type="ECO:0000256" key="5">
    <source>
        <dbReference type="ARBA" id="ARBA00022692"/>
    </source>
</evidence>